<sequence>MRIETHPPFANKTSTNPPESLRADCHSLLICHSNLSVLLGGTNFLIVGNHKTTQKQARSICKSSYISSDDRLAVRFRTLHTSTDVGKKGQRLLSMKVLTTDI</sequence>
<dbReference type="Proteomes" id="UP000002837">
    <property type="component" value="Unassembled WGS sequence"/>
</dbReference>
<protein>
    <submittedName>
        <fullName evidence="1">Uncharacterized protein</fullName>
    </submittedName>
</protein>
<organism evidence="1 2">
    <name type="scientific">Leptospira borgpetersenii str. 200801926</name>
    <dbReference type="NCBI Taxonomy" id="1193009"/>
    <lineage>
        <taxon>Bacteria</taxon>
        <taxon>Pseudomonadati</taxon>
        <taxon>Spirochaetota</taxon>
        <taxon>Spirochaetia</taxon>
        <taxon>Leptospirales</taxon>
        <taxon>Leptospiraceae</taxon>
        <taxon>Leptospira</taxon>
    </lineage>
</organism>
<proteinExistence type="predicted"/>
<gene>
    <name evidence="1" type="ORF">LEP1GSC128_1266</name>
</gene>
<name>A0ABP2RY59_LEPBO</name>
<comment type="caution">
    <text evidence="1">The sequence shown here is derived from an EMBL/GenBank/DDBJ whole genome shotgun (WGS) entry which is preliminary data.</text>
</comment>
<keyword evidence="2" id="KW-1185">Reference proteome</keyword>
<reference evidence="1" key="1">
    <citation type="submission" date="2012-09" db="EMBL/GenBank/DDBJ databases">
        <authorList>
            <person name="Harkins D.M."/>
            <person name="Durkin A.S."/>
            <person name="Brinkac L.M."/>
            <person name="Selengut J.D."/>
            <person name="Sanka R."/>
            <person name="DePew J."/>
            <person name="Purushe J."/>
            <person name="Picardeau M."/>
            <person name="Werts C."/>
            <person name="Goarant C."/>
            <person name="Vinetz J.M."/>
            <person name="Sutton G.G."/>
            <person name="Nelson W.C."/>
            <person name="Fouts D.E."/>
        </authorList>
    </citation>
    <scope>NUCLEOTIDE SEQUENCE [LARGE SCALE GENOMIC DNA]</scope>
    <source>
        <strain evidence="1">200801926</strain>
    </source>
</reference>
<accession>A0ABP2RY59</accession>
<evidence type="ECO:0000313" key="2">
    <source>
        <dbReference type="Proteomes" id="UP000002837"/>
    </source>
</evidence>
<evidence type="ECO:0000313" key="1">
    <source>
        <dbReference type="EMBL" id="EKP11869.1"/>
    </source>
</evidence>
<dbReference type="EMBL" id="AKWJ02000038">
    <property type="protein sequence ID" value="EKP11869.1"/>
    <property type="molecule type" value="Genomic_DNA"/>
</dbReference>